<evidence type="ECO:0000256" key="2">
    <source>
        <dbReference type="ARBA" id="ARBA00022946"/>
    </source>
</evidence>
<dbReference type="GO" id="GO:0006086">
    <property type="term" value="P:pyruvate decarboxylation to acetyl-CoA"/>
    <property type="evidence" value="ECO:0007669"/>
    <property type="project" value="InterPro"/>
</dbReference>
<evidence type="ECO:0000256" key="5">
    <source>
        <dbReference type="ARBA" id="ARBA00023317"/>
    </source>
</evidence>
<keyword evidence="3 7" id="KW-0560">Oxidoreductase</keyword>
<evidence type="ECO:0000256" key="7">
    <source>
        <dbReference type="RuleBase" id="RU361139"/>
    </source>
</evidence>
<dbReference type="GO" id="GO:0004739">
    <property type="term" value="F:pyruvate dehydrogenase (acetyl-transferring) activity"/>
    <property type="evidence" value="ECO:0007669"/>
    <property type="project" value="UniProtKB-UniRule"/>
</dbReference>
<dbReference type="InterPro" id="IPR001017">
    <property type="entry name" value="DH_E1"/>
</dbReference>
<feature type="domain" description="Dehydrogenase E1 component" evidence="8">
    <location>
        <begin position="58"/>
        <end position="352"/>
    </location>
</feature>
<reference evidence="9" key="1">
    <citation type="submission" date="2022-01" db="EMBL/GenBank/DDBJ databases">
        <authorList>
            <person name="King R."/>
        </authorList>
    </citation>
    <scope>NUCLEOTIDE SEQUENCE</scope>
</reference>
<evidence type="ECO:0000256" key="1">
    <source>
        <dbReference type="ARBA" id="ARBA00001964"/>
    </source>
</evidence>
<dbReference type="InterPro" id="IPR029061">
    <property type="entry name" value="THDP-binding"/>
</dbReference>
<protein>
    <recommendedName>
        <fullName evidence="7">Pyruvate dehydrogenase E1 component subunit alpha</fullName>
        <ecNumber evidence="7">1.2.4.1</ecNumber>
    </recommendedName>
</protein>
<accession>A0A9P0MXD1</accession>
<dbReference type="SUPFAM" id="SSF52518">
    <property type="entry name" value="Thiamin diphosphate-binding fold (THDP-binding)"/>
    <property type="match status" value="1"/>
</dbReference>
<dbReference type="Gene3D" id="3.40.50.970">
    <property type="match status" value="1"/>
</dbReference>
<dbReference type="Pfam" id="PF00676">
    <property type="entry name" value="E1_dh"/>
    <property type="match status" value="1"/>
</dbReference>
<sequence>MNLQFSFRRLTGAYLCSKKHNSGATYQIEKPYKLYKLKVGPESKVEITKEDALQYYHQMVFIRKMENLLANLYKNQEMRGFCHLYAGQEACGVGIKAAMKDNDAVITSYRCHGWTFLQGVPSYHIIAELIGRVTGVSRARGGSMHTYTVNFFGGNGIVGAQVPLGTGVALALKYANTGGICLTLYGDGAANQGQVHESFNLAKVLDLPIVFICENNKYAMGTADFRGTGGLEFYERGSFIPGIWVDGMDVLAVREATRFAKAHIFAKKGPIVLELETYRYYGHSMSDPGTSYRTRDEVQNVRKHRDPIAKFKDKMVTLKLATEEELKNIEKDVQKHLDEDVKKARGDPVPKLEELSADIYMKPADTKIRGPNPFTFLEHKNIGKPIVHLKMKIDHLTVDRIIFAQYI</sequence>
<dbReference type="EC" id="1.2.4.1" evidence="7"/>
<dbReference type="InterPro" id="IPR050642">
    <property type="entry name" value="PDH_E1_Alpha_Subunit"/>
</dbReference>
<keyword evidence="2" id="KW-0809">Transit peptide</keyword>
<dbReference type="AlphaFoldDB" id="A0A9P0MXD1"/>
<dbReference type="FunFam" id="3.40.50.970:FF:000013">
    <property type="entry name" value="Pyruvate dehydrogenase E1 component subunit alpha"/>
    <property type="match status" value="1"/>
</dbReference>
<dbReference type="PANTHER" id="PTHR11516">
    <property type="entry name" value="PYRUVATE DEHYDROGENASE E1 COMPONENT, ALPHA SUBUNIT BACTERIAL AND ORGANELLAR"/>
    <property type="match status" value="1"/>
</dbReference>
<dbReference type="EMBL" id="OV725082">
    <property type="protein sequence ID" value="CAH1405912.1"/>
    <property type="molecule type" value="Genomic_DNA"/>
</dbReference>
<dbReference type="InterPro" id="IPR017597">
    <property type="entry name" value="Pyrv_DH_E1_asu_subgrp-y"/>
</dbReference>
<name>A0A9P0MXD1_NEZVI</name>
<dbReference type="CDD" id="cd02000">
    <property type="entry name" value="TPP_E1_PDC_ADC_BCADC"/>
    <property type="match status" value="1"/>
</dbReference>
<proteinExistence type="predicted"/>
<evidence type="ECO:0000313" key="10">
    <source>
        <dbReference type="Proteomes" id="UP001152798"/>
    </source>
</evidence>
<keyword evidence="5 7" id="KW-0670">Pyruvate</keyword>
<dbReference type="PANTHER" id="PTHR11516:SF60">
    <property type="entry name" value="PYRUVATE DEHYDROGENASE E1 COMPONENT SUBUNIT ALPHA"/>
    <property type="match status" value="1"/>
</dbReference>
<dbReference type="NCBIfam" id="TIGR03182">
    <property type="entry name" value="PDH_E1_alph_y"/>
    <property type="match status" value="1"/>
</dbReference>
<evidence type="ECO:0000259" key="8">
    <source>
        <dbReference type="Pfam" id="PF00676"/>
    </source>
</evidence>
<evidence type="ECO:0000256" key="3">
    <source>
        <dbReference type="ARBA" id="ARBA00023002"/>
    </source>
</evidence>
<comment type="cofactor">
    <cofactor evidence="1 7">
        <name>thiamine diphosphate</name>
        <dbReference type="ChEBI" id="CHEBI:58937"/>
    </cofactor>
</comment>
<comment type="catalytic activity">
    <reaction evidence="6 7">
        <text>N(6)-[(R)-lipoyl]-L-lysyl-[protein] + pyruvate + H(+) = N(6)-[(R)-S(8)-acetyldihydrolipoyl]-L-lysyl-[protein] + CO2</text>
        <dbReference type="Rhea" id="RHEA:19189"/>
        <dbReference type="Rhea" id="RHEA-COMP:10474"/>
        <dbReference type="Rhea" id="RHEA-COMP:10478"/>
        <dbReference type="ChEBI" id="CHEBI:15361"/>
        <dbReference type="ChEBI" id="CHEBI:15378"/>
        <dbReference type="ChEBI" id="CHEBI:16526"/>
        <dbReference type="ChEBI" id="CHEBI:83099"/>
        <dbReference type="ChEBI" id="CHEBI:83111"/>
        <dbReference type="EC" id="1.2.4.1"/>
    </reaction>
</comment>
<evidence type="ECO:0000256" key="4">
    <source>
        <dbReference type="ARBA" id="ARBA00023052"/>
    </source>
</evidence>
<keyword evidence="10" id="KW-1185">Reference proteome</keyword>
<evidence type="ECO:0000313" key="9">
    <source>
        <dbReference type="EMBL" id="CAH1405912.1"/>
    </source>
</evidence>
<organism evidence="9 10">
    <name type="scientific">Nezara viridula</name>
    <name type="common">Southern green stink bug</name>
    <name type="synonym">Cimex viridulus</name>
    <dbReference type="NCBI Taxonomy" id="85310"/>
    <lineage>
        <taxon>Eukaryota</taxon>
        <taxon>Metazoa</taxon>
        <taxon>Ecdysozoa</taxon>
        <taxon>Arthropoda</taxon>
        <taxon>Hexapoda</taxon>
        <taxon>Insecta</taxon>
        <taxon>Pterygota</taxon>
        <taxon>Neoptera</taxon>
        <taxon>Paraneoptera</taxon>
        <taxon>Hemiptera</taxon>
        <taxon>Heteroptera</taxon>
        <taxon>Panheteroptera</taxon>
        <taxon>Pentatomomorpha</taxon>
        <taxon>Pentatomoidea</taxon>
        <taxon>Pentatomidae</taxon>
        <taxon>Pentatominae</taxon>
        <taxon>Nezara</taxon>
    </lineage>
</organism>
<comment type="function">
    <text evidence="7">The pyruvate dehydrogenase complex catalyzes the overall conversion of pyruvate to acetyl-CoA and CO(2).</text>
</comment>
<gene>
    <name evidence="9" type="ORF">NEZAVI_LOCUS13973</name>
</gene>
<dbReference type="OrthoDB" id="10256198at2759"/>
<dbReference type="Proteomes" id="UP001152798">
    <property type="component" value="Chromosome 6"/>
</dbReference>
<keyword evidence="4 7" id="KW-0786">Thiamine pyrophosphate</keyword>
<evidence type="ECO:0000256" key="6">
    <source>
        <dbReference type="ARBA" id="ARBA00051231"/>
    </source>
</evidence>